<dbReference type="InterPro" id="IPR009071">
    <property type="entry name" value="HMG_box_dom"/>
</dbReference>
<name>A0A9N9FUI2_9GLOM</name>
<comment type="caution">
    <text evidence="3">The sequence shown here is derived from an EMBL/GenBank/DDBJ whole genome shotgun (WGS) entry which is preliminary data.</text>
</comment>
<dbReference type="OrthoDB" id="2424860at2759"/>
<sequence>MSDEIMISFPPDLSVKEFLVNRIEYKQPLNSYMIYRKVYTRTLKSKGIKLPLSDVSKLSSKSWGNEPPEVKEWYKNFSAQVREKHRRTHWRYKNVNPGRTQDNMHRNTLTFVFENPGPEMNAIPNKIMDIMNLNDSNDVMCPLVSQFDMFNVNSPT</sequence>
<keyword evidence="1" id="KW-0238">DNA-binding</keyword>
<evidence type="ECO:0000313" key="4">
    <source>
        <dbReference type="Proteomes" id="UP000789759"/>
    </source>
</evidence>
<reference evidence="3" key="1">
    <citation type="submission" date="2021-06" db="EMBL/GenBank/DDBJ databases">
        <authorList>
            <person name="Kallberg Y."/>
            <person name="Tangrot J."/>
            <person name="Rosling A."/>
        </authorList>
    </citation>
    <scope>NUCLEOTIDE SEQUENCE</scope>
    <source>
        <strain evidence="3">FL966</strain>
    </source>
</reference>
<dbReference type="EMBL" id="CAJVQA010002823">
    <property type="protein sequence ID" value="CAG8558409.1"/>
    <property type="molecule type" value="Genomic_DNA"/>
</dbReference>
<evidence type="ECO:0000313" key="3">
    <source>
        <dbReference type="EMBL" id="CAG8558409.1"/>
    </source>
</evidence>
<dbReference type="Gene3D" id="1.10.30.10">
    <property type="entry name" value="High mobility group box domain"/>
    <property type="match status" value="1"/>
</dbReference>
<feature type="domain" description="HMG box" evidence="2">
    <location>
        <begin position="25"/>
        <end position="93"/>
    </location>
</feature>
<evidence type="ECO:0000259" key="2">
    <source>
        <dbReference type="PROSITE" id="PS50118"/>
    </source>
</evidence>
<evidence type="ECO:0000256" key="1">
    <source>
        <dbReference type="PROSITE-ProRule" id="PRU00267"/>
    </source>
</evidence>
<dbReference type="Proteomes" id="UP000789759">
    <property type="component" value="Unassembled WGS sequence"/>
</dbReference>
<proteinExistence type="predicted"/>
<organism evidence="3 4">
    <name type="scientific">Cetraspora pellucida</name>
    <dbReference type="NCBI Taxonomy" id="1433469"/>
    <lineage>
        <taxon>Eukaryota</taxon>
        <taxon>Fungi</taxon>
        <taxon>Fungi incertae sedis</taxon>
        <taxon>Mucoromycota</taxon>
        <taxon>Glomeromycotina</taxon>
        <taxon>Glomeromycetes</taxon>
        <taxon>Diversisporales</taxon>
        <taxon>Gigasporaceae</taxon>
        <taxon>Cetraspora</taxon>
    </lineage>
</organism>
<feature type="DNA-binding region" description="HMG box" evidence="1">
    <location>
        <begin position="25"/>
        <end position="93"/>
    </location>
</feature>
<gene>
    <name evidence="3" type="ORF">CPELLU_LOCUS5086</name>
</gene>
<dbReference type="GO" id="GO:0003677">
    <property type="term" value="F:DNA binding"/>
    <property type="evidence" value="ECO:0007669"/>
    <property type="project" value="UniProtKB-UniRule"/>
</dbReference>
<accession>A0A9N9FUI2</accession>
<dbReference type="PROSITE" id="PS50118">
    <property type="entry name" value="HMG_BOX_2"/>
    <property type="match status" value="1"/>
</dbReference>
<keyword evidence="4" id="KW-1185">Reference proteome</keyword>
<dbReference type="AlphaFoldDB" id="A0A9N9FUI2"/>
<dbReference type="GO" id="GO:0005634">
    <property type="term" value="C:nucleus"/>
    <property type="evidence" value="ECO:0007669"/>
    <property type="project" value="UniProtKB-UniRule"/>
</dbReference>
<dbReference type="Pfam" id="PF00505">
    <property type="entry name" value="HMG_box"/>
    <property type="match status" value="1"/>
</dbReference>
<protein>
    <submittedName>
        <fullName evidence="3">19717_t:CDS:1</fullName>
    </submittedName>
</protein>
<dbReference type="SUPFAM" id="SSF47095">
    <property type="entry name" value="HMG-box"/>
    <property type="match status" value="1"/>
</dbReference>
<dbReference type="InterPro" id="IPR036910">
    <property type="entry name" value="HMG_box_dom_sf"/>
</dbReference>
<keyword evidence="1" id="KW-0539">Nucleus</keyword>
<dbReference type="SMART" id="SM00398">
    <property type="entry name" value="HMG"/>
    <property type="match status" value="1"/>
</dbReference>